<name>A0A8H7MEL9_9PLEO</name>
<evidence type="ECO:0000256" key="6">
    <source>
        <dbReference type="SAM" id="Phobius"/>
    </source>
</evidence>
<feature type="transmembrane region" description="Helical" evidence="6">
    <location>
        <begin position="199"/>
        <end position="220"/>
    </location>
</feature>
<comment type="subcellular location">
    <subcellularLocation>
        <location evidence="1">Membrane</location>
        <topology evidence="1">Multi-pass membrane protein</topology>
    </subcellularLocation>
</comment>
<evidence type="ECO:0000256" key="3">
    <source>
        <dbReference type="ARBA" id="ARBA00022989"/>
    </source>
</evidence>
<dbReference type="EMBL" id="RZGK01000007">
    <property type="protein sequence ID" value="KAF9697761.1"/>
    <property type="molecule type" value="Genomic_DNA"/>
</dbReference>
<feature type="transmembrane region" description="Helical" evidence="6">
    <location>
        <begin position="103"/>
        <end position="124"/>
    </location>
</feature>
<dbReference type="InterPro" id="IPR052337">
    <property type="entry name" value="SAT4-like"/>
</dbReference>
<evidence type="ECO:0000256" key="2">
    <source>
        <dbReference type="ARBA" id="ARBA00022692"/>
    </source>
</evidence>
<proteinExistence type="inferred from homology"/>
<organism evidence="8 9">
    <name type="scientific">Ascochyta lentis</name>
    <dbReference type="NCBI Taxonomy" id="205686"/>
    <lineage>
        <taxon>Eukaryota</taxon>
        <taxon>Fungi</taxon>
        <taxon>Dikarya</taxon>
        <taxon>Ascomycota</taxon>
        <taxon>Pezizomycotina</taxon>
        <taxon>Dothideomycetes</taxon>
        <taxon>Pleosporomycetidae</taxon>
        <taxon>Pleosporales</taxon>
        <taxon>Pleosporineae</taxon>
        <taxon>Didymellaceae</taxon>
        <taxon>Ascochyta</taxon>
    </lineage>
</organism>
<comment type="caution">
    <text evidence="8">The sequence shown here is derived from an EMBL/GenBank/DDBJ whole genome shotgun (WGS) entry which is preliminary data.</text>
</comment>
<evidence type="ECO:0000256" key="1">
    <source>
        <dbReference type="ARBA" id="ARBA00004141"/>
    </source>
</evidence>
<reference evidence="8" key="1">
    <citation type="submission" date="2018-12" db="EMBL/GenBank/DDBJ databases">
        <authorList>
            <person name="Syme R.A."/>
            <person name="Farfan-Caceres L."/>
            <person name="Lichtenzveig J."/>
        </authorList>
    </citation>
    <scope>NUCLEOTIDE SEQUENCE</scope>
    <source>
        <strain evidence="8">Al4</strain>
    </source>
</reference>
<reference evidence="8" key="2">
    <citation type="submission" date="2020-09" db="EMBL/GenBank/DDBJ databases">
        <title>Reference genome assembly for Australian Ascochyta lentis isolate Al4.</title>
        <authorList>
            <person name="Lee R.C."/>
            <person name="Farfan-Caceres L.M."/>
            <person name="Debler J.W."/>
            <person name="Williams A.H."/>
            <person name="Henares B.M."/>
        </authorList>
    </citation>
    <scope>NUCLEOTIDE SEQUENCE</scope>
    <source>
        <strain evidence="8">Al4</strain>
    </source>
</reference>
<comment type="similarity">
    <text evidence="5">Belongs to the SAT4 family.</text>
</comment>
<dbReference type="InterPro" id="IPR049326">
    <property type="entry name" value="Rhodopsin_dom_fungi"/>
</dbReference>
<feature type="transmembrane region" description="Helical" evidence="6">
    <location>
        <begin position="59"/>
        <end position="80"/>
    </location>
</feature>
<dbReference type="PANTHER" id="PTHR33048">
    <property type="entry name" value="PTH11-LIKE INTEGRAL MEMBRANE PROTEIN (AFU_ORTHOLOGUE AFUA_5G11245)"/>
    <property type="match status" value="1"/>
</dbReference>
<evidence type="ECO:0000259" key="7">
    <source>
        <dbReference type="Pfam" id="PF20684"/>
    </source>
</evidence>
<protein>
    <recommendedName>
        <fullName evidence="7">Rhodopsin domain-containing protein</fullName>
    </recommendedName>
</protein>
<dbReference type="OrthoDB" id="61113at2759"/>
<feature type="transmembrane region" description="Helical" evidence="6">
    <location>
        <begin position="232"/>
        <end position="254"/>
    </location>
</feature>
<feature type="transmembrane region" description="Helical" evidence="6">
    <location>
        <begin position="145"/>
        <end position="167"/>
    </location>
</feature>
<feature type="domain" description="Rhodopsin" evidence="7">
    <location>
        <begin position="43"/>
        <end position="300"/>
    </location>
</feature>
<keyword evidence="4 6" id="KW-0472">Membrane</keyword>
<dbReference type="PANTHER" id="PTHR33048:SF47">
    <property type="entry name" value="INTEGRAL MEMBRANE PROTEIN-RELATED"/>
    <property type="match status" value="1"/>
</dbReference>
<feature type="transmembrane region" description="Helical" evidence="6">
    <location>
        <begin position="26"/>
        <end position="47"/>
    </location>
</feature>
<keyword evidence="9" id="KW-1185">Reference proteome</keyword>
<gene>
    <name evidence="8" type="ORF">EKO04_004531</name>
</gene>
<dbReference type="AlphaFoldDB" id="A0A8H7MEL9"/>
<feature type="transmembrane region" description="Helical" evidence="6">
    <location>
        <begin position="274"/>
        <end position="296"/>
    </location>
</feature>
<evidence type="ECO:0000313" key="8">
    <source>
        <dbReference type="EMBL" id="KAF9697761.1"/>
    </source>
</evidence>
<keyword evidence="2 6" id="KW-0812">Transmembrane</keyword>
<accession>A0A8H7MEL9</accession>
<dbReference type="Proteomes" id="UP000651452">
    <property type="component" value="Unassembled WGS sequence"/>
</dbReference>
<dbReference type="Pfam" id="PF20684">
    <property type="entry name" value="Fung_rhodopsin"/>
    <property type="match status" value="1"/>
</dbReference>
<keyword evidence="3 6" id="KW-1133">Transmembrane helix</keyword>
<evidence type="ECO:0000256" key="5">
    <source>
        <dbReference type="ARBA" id="ARBA00038359"/>
    </source>
</evidence>
<evidence type="ECO:0000313" key="9">
    <source>
        <dbReference type="Proteomes" id="UP000651452"/>
    </source>
</evidence>
<dbReference type="GO" id="GO:0016020">
    <property type="term" value="C:membrane"/>
    <property type="evidence" value="ECO:0007669"/>
    <property type="project" value="UniProtKB-SubCell"/>
</dbReference>
<sequence length="348" mass="37930">MTTSPEDAKHDPRNANLPLVNQPQTILGTVITFLILAAVAASLRLWSRFRGRLLGCDDAFVFLAVLASIAGDGMVCLMPYDGLGLHFYTLSDSEKEAYFKHVWASNVAYCASTTFIKLAILFQYKRVFAEATTSTSPPRLSFARKYIWSVIVITAVWGFSFFNLALFSCQPIAKNWNATLPGKCVGWGTKNPNHFFKMWVAHAATNMFLDVLVLLLPLPFLGLLRLAGKSKVGLIAVFAMGGVVALMSIGRMIALCINRAGTVPILDMSYHTPVVYIFSVLEVNIAILCASIPVFWPIISSFAANKILVVNEIVVHVEECPKASLDGQPGIGLAEQGAWKSPPTSPSV</sequence>
<evidence type="ECO:0000256" key="4">
    <source>
        <dbReference type="ARBA" id="ARBA00023136"/>
    </source>
</evidence>